<sequence>AGKSPKGVHESHPRKDASARRLQRARSDPHLSKQAHAHRPTEETKEPASNNKPRRWYSLDSLRHTSQHEERDSASESRSPSPAPSSGVESSSIKDSPLQIDLASDGGNVDIPKFRTLEISANQTLNGNTEIHVPFNLVAGWCLEAEALPPTHRAGKLLALRLLCESTQAQAQGPGAPSSCNNRLHLAHLHLYQRALHHGRGGGALLRRVRSDGARVPAAGRAAGVPAPARARHVSTADADGKIIKWICACLAQLASSSSRDSVKPLAGSLLLCLAEFAVRCGPSYLMQEKEGDQTLLLIIFKICTQLVLFLGHWPLWSSCQLSCSVGEQHDSAPPLGAELGAAVLGAPHLQLLRLSDATLASLVLAYIGHTSPEVVCGRRLDAAGPSPLPPGAEDELESVPASPFASCSLLLAQLGTLAPARRAHAQLLRRSERLLRELRNLDAQRCRETHKVAVIYVGKGQETRNEILSNRCGSPAYEAFLAALAWEVELESHVGFLGGLRVGGGGATAPYVATLTLEALFHHWRAYKRDTLPTQFCDVLIALYPLPAGLLRCTLTRKPSVAVFGPLWEECLVPVECAAALVRGAAWAGGRAVRATMPLYQHAYCERARSLQAVVAHHTHPSTFETTKHDSSGSGVTGPWRGHVGRRNADGFPAAQQAPRALQAARRRAARARSRRRARLRPRPRPAPQPLQAFILEGGQNCADKIIAFDVNFSFSSSKLLSWCISTFILFESDMSLSITSQKCNCDSPNLNFSNSKYLISFSESVPASPFASCSLLLAQLGTLAPARRAHAQLLRRSERLLRELRNLDAQRCRETHKVAVIYVGKGQETRNEILSNRCGSPAYEAFLAALAWEVELESHVGFLGGLRVGGGGATAPYVATLTLEALFHECLVPVECAAALVRGAAWAGGRAVRATMPLYQHAYCERARSLQAVVAHHTHPSTFETTKHDSSGSGVTGPWRGHVGRRNADGFPAPQQAPRALKRPAPSRPRPLPPPRPPPPRPAPPRAATEASQSLTKVDVQLMLSFSKLSSLKGGQNCADKIIAFDVNFSFSSSKLLSWCISTFILFESDMSLSITSQKCNCDSPNLNFSNSKRLFSTMANLPPRKISPSSKPSKQDTSPLQILLQMGFPKHRALKALAATGNRSVQLASDWLLTHVNDGLIDADEPREYILYANPTGAMLTQLHEFWEKSKKLGWNGAHHFPPHITLVSFFKAPDETSLQLGKIVKNVVETVGDPPACPIKLDPYISQNFMGLFVSEEHAEYLKKIAVQYVKQVHKVTQGYSPIASDELELVLGDYIYIEEKAFDSSPDGWVHGTSWLTGVSGYLPAVYTRRTAESDAWTLHRAISLGNNNSSDCKSESDSNTDGEMTSYPHEDATQLGHEKSEEVYEEWARYWQAVMVENRTDGIINITQGSHGTGDAVSTLTTVINEVTSTQGSGEVTTTHQSVEATTLGSEASHGCGEPTTQGSGSVKSSDRRWIFAMRHGERVDLTYGVWVPFCFDECGRYAALVGEGLRLARARVAHVYASAALRCVETAHHLLEGTWGGDTRAGRLQAALVGEGLRLARARVAHVYASAALRCVETAHHLLEGTWGGDTRGAAAGGAGGRGAAAGARARRARVRLRRAALRRDRAPPAGGYVGGDTRGAAAGGAGGRGAATGARARRARVRLRRAALRRDRAPPAGGYVGGGDTRGAAAGGAGGRGLRLARARVAHVYASAALRCVETAHHLLEGGAGGRGLRLARARVAHVYASAALRCVETAHHLLEGTWGGTRAGRLQAALVGEGLRLARARVAHVYASAALRCVETAHHLLEGTWGGTRAGRLQAALVGEGLRLARARVAHVYASAALRCVETAHHLLEGTWGGGDTRGAAAGGAGGRGAAAGARARRARAALVGEGLRLARARVAHVYASAALRCVETAHHLLEGTWGGGTRAGRLQAALVGEGLRLARARVAHAALVGEGLRLARARVAHVYASAALRCVETAHHLLEGTWGGDTRGAAAGGAGGRGLRLARARVAHVYASAALRCVETAHHLLEGLQDPSLKVKVDPGLFEYKNWYAAKGMAPFMTPHELHKAGYNVDLEYKPYVTLDTNTSETMEEFYKRNEFVMHSAIKDTEAEGGNIIFVGHAATLDMMVVAVNRLANPHSDHPPYQLSKHLLRVPYCALGAMRDRPWQVVSPPCPPSINSSSGRFDWRLLLDL</sequence>
<keyword evidence="2" id="KW-1185">Reference proteome</keyword>
<evidence type="ECO:0000313" key="1">
    <source>
        <dbReference type="EMBL" id="KAI8425221.1"/>
    </source>
</evidence>
<feature type="non-terminal residue" evidence="1">
    <location>
        <position position="1"/>
    </location>
</feature>
<dbReference type="Proteomes" id="UP001064048">
    <property type="component" value="Chromosome 11"/>
</dbReference>
<reference evidence="1 2" key="1">
    <citation type="journal article" date="2022" name="Genome Biol. Evol.">
        <title>The Spruce Budworm Genome: Reconstructing the Evolutionary History of Antifreeze Proteins.</title>
        <authorList>
            <person name="Beliveau C."/>
            <person name="Gagne P."/>
            <person name="Picq S."/>
            <person name="Vernygora O."/>
            <person name="Keeling C.I."/>
            <person name="Pinkney K."/>
            <person name="Doucet D."/>
            <person name="Wen F."/>
            <person name="Johnston J.S."/>
            <person name="Maaroufi H."/>
            <person name="Boyle B."/>
            <person name="Laroche J."/>
            <person name="Dewar K."/>
            <person name="Juretic N."/>
            <person name="Blackburn G."/>
            <person name="Nisole A."/>
            <person name="Brunet B."/>
            <person name="Brandao M."/>
            <person name="Lumley L."/>
            <person name="Duan J."/>
            <person name="Quan G."/>
            <person name="Lucarotti C.J."/>
            <person name="Roe A.D."/>
            <person name="Sperling F.A.H."/>
            <person name="Levesque R.C."/>
            <person name="Cusson M."/>
        </authorList>
    </citation>
    <scope>NUCLEOTIDE SEQUENCE [LARGE SCALE GENOMIC DNA]</scope>
    <source>
        <strain evidence="1">Glfc:IPQL:Cfum</strain>
    </source>
</reference>
<accession>A0ACC0JMH5</accession>
<organism evidence="1 2">
    <name type="scientific">Choristoneura fumiferana</name>
    <name type="common">Spruce budworm moth</name>
    <name type="synonym">Archips fumiferana</name>
    <dbReference type="NCBI Taxonomy" id="7141"/>
    <lineage>
        <taxon>Eukaryota</taxon>
        <taxon>Metazoa</taxon>
        <taxon>Ecdysozoa</taxon>
        <taxon>Arthropoda</taxon>
        <taxon>Hexapoda</taxon>
        <taxon>Insecta</taxon>
        <taxon>Pterygota</taxon>
        <taxon>Neoptera</taxon>
        <taxon>Endopterygota</taxon>
        <taxon>Lepidoptera</taxon>
        <taxon>Glossata</taxon>
        <taxon>Ditrysia</taxon>
        <taxon>Tortricoidea</taxon>
        <taxon>Tortricidae</taxon>
        <taxon>Tortricinae</taxon>
        <taxon>Choristoneura</taxon>
    </lineage>
</organism>
<name>A0ACC0JMH5_CHOFU</name>
<comment type="caution">
    <text evidence="1">The sequence shown here is derived from an EMBL/GenBank/DDBJ whole genome shotgun (WGS) entry which is preliminary data.</text>
</comment>
<evidence type="ECO:0000313" key="2">
    <source>
        <dbReference type="Proteomes" id="UP001064048"/>
    </source>
</evidence>
<proteinExistence type="predicted"/>
<dbReference type="EMBL" id="CM046111">
    <property type="protein sequence ID" value="KAI8425221.1"/>
    <property type="molecule type" value="Genomic_DNA"/>
</dbReference>
<protein>
    <submittedName>
        <fullName evidence="1">Uncharacterized protein</fullName>
    </submittedName>
</protein>
<gene>
    <name evidence="1" type="ORF">MSG28_007030</name>
</gene>